<dbReference type="SUPFAM" id="SSF46785">
    <property type="entry name" value="Winged helix' DNA-binding domain"/>
    <property type="match status" value="1"/>
</dbReference>
<dbReference type="InterPro" id="IPR036390">
    <property type="entry name" value="WH_DNA-bd_sf"/>
</dbReference>
<comment type="similarity">
    <text evidence="1">Belongs to the LysR transcriptional regulatory family.</text>
</comment>
<proteinExistence type="inferred from homology"/>
<dbReference type="Gene3D" id="3.40.190.10">
    <property type="entry name" value="Periplasmic binding protein-like II"/>
    <property type="match status" value="2"/>
</dbReference>
<keyword evidence="3" id="KW-0238">DNA-binding</keyword>
<dbReference type="EMBL" id="BAABIQ010000044">
    <property type="protein sequence ID" value="GAA4806803.1"/>
    <property type="molecule type" value="Genomic_DNA"/>
</dbReference>
<gene>
    <name evidence="6" type="ORF">GCM10023231_39990</name>
</gene>
<dbReference type="Proteomes" id="UP001501411">
    <property type="component" value="Unassembled WGS sequence"/>
</dbReference>
<dbReference type="PANTHER" id="PTHR30346:SF17">
    <property type="entry name" value="LYSR FAMILY TRANSCRIPTIONAL REGULATOR"/>
    <property type="match status" value="1"/>
</dbReference>
<keyword evidence="7" id="KW-1185">Reference proteome</keyword>
<dbReference type="CDD" id="cd08414">
    <property type="entry name" value="PBP2_LTTR_aromatics_like"/>
    <property type="match status" value="1"/>
</dbReference>
<keyword evidence="4" id="KW-0804">Transcription</keyword>
<dbReference type="PANTHER" id="PTHR30346">
    <property type="entry name" value="TRANSCRIPTIONAL DUAL REGULATOR HCAR-RELATED"/>
    <property type="match status" value="1"/>
</dbReference>
<name>A0ABP9CDY2_9SPHI</name>
<dbReference type="SUPFAM" id="SSF53850">
    <property type="entry name" value="Periplasmic binding protein-like II"/>
    <property type="match status" value="1"/>
</dbReference>
<evidence type="ECO:0000313" key="7">
    <source>
        <dbReference type="Proteomes" id="UP001501411"/>
    </source>
</evidence>
<dbReference type="PROSITE" id="PS50931">
    <property type="entry name" value="HTH_LYSR"/>
    <property type="match status" value="1"/>
</dbReference>
<accession>A0ABP9CDY2</accession>
<feature type="domain" description="HTH lysR-type" evidence="5">
    <location>
        <begin position="1"/>
        <end position="58"/>
    </location>
</feature>
<dbReference type="InterPro" id="IPR005119">
    <property type="entry name" value="LysR_subst-bd"/>
</dbReference>
<dbReference type="Pfam" id="PF00126">
    <property type="entry name" value="HTH_1"/>
    <property type="match status" value="1"/>
</dbReference>
<dbReference type="InterPro" id="IPR036388">
    <property type="entry name" value="WH-like_DNA-bd_sf"/>
</dbReference>
<sequence length="292" mass="33415">MELRHLLYFKTVAELLHFSKAAERLHISQPPLTRQIKELEQELGVQLFYRNNRRVRLTEAGAYFFKSCESLIGQLERSKQLVKQIHDSVSGEFRIGYISSTSLIALAKILQKLQDEYPLLKTRLYELSTIKQVKALEEGKLDVGILRAPIASTQLEITSLWQDKFALVCSAEKPLALGIDDFIQAHFISYNRHYAPHYHQQFIACCRRIGFEPQVVHECNNMHSILSLVENNLGIALVPASIKGQYPSLHLKFTDLEDIPVYTEIVMAHHHHTEHPALDSFKSGFKALSARL</sequence>
<keyword evidence="2" id="KW-0805">Transcription regulation</keyword>
<dbReference type="PRINTS" id="PR00039">
    <property type="entry name" value="HTHLYSR"/>
</dbReference>
<dbReference type="Pfam" id="PF03466">
    <property type="entry name" value="LysR_substrate"/>
    <property type="match status" value="1"/>
</dbReference>
<evidence type="ECO:0000256" key="4">
    <source>
        <dbReference type="ARBA" id="ARBA00023163"/>
    </source>
</evidence>
<dbReference type="InterPro" id="IPR000847">
    <property type="entry name" value="LysR_HTH_N"/>
</dbReference>
<comment type="caution">
    <text evidence="6">The sequence shown here is derived from an EMBL/GenBank/DDBJ whole genome shotgun (WGS) entry which is preliminary data.</text>
</comment>
<evidence type="ECO:0000256" key="1">
    <source>
        <dbReference type="ARBA" id="ARBA00009437"/>
    </source>
</evidence>
<organism evidence="6 7">
    <name type="scientific">Olivibacter ginsenosidimutans</name>
    <dbReference type="NCBI Taxonomy" id="1176537"/>
    <lineage>
        <taxon>Bacteria</taxon>
        <taxon>Pseudomonadati</taxon>
        <taxon>Bacteroidota</taxon>
        <taxon>Sphingobacteriia</taxon>
        <taxon>Sphingobacteriales</taxon>
        <taxon>Sphingobacteriaceae</taxon>
        <taxon>Olivibacter</taxon>
    </lineage>
</organism>
<dbReference type="Gene3D" id="1.10.10.10">
    <property type="entry name" value="Winged helix-like DNA-binding domain superfamily/Winged helix DNA-binding domain"/>
    <property type="match status" value="1"/>
</dbReference>
<evidence type="ECO:0000259" key="5">
    <source>
        <dbReference type="PROSITE" id="PS50931"/>
    </source>
</evidence>
<evidence type="ECO:0000256" key="2">
    <source>
        <dbReference type="ARBA" id="ARBA00023015"/>
    </source>
</evidence>
<evidence type="ECO:0000313" key="6">
    <source>
        <dbReference type="EMBL" id="GAA4806803.1"/>
    </source>
</evidence>
<reference evidence="7" key="1">
    <citation type="journal article" date="2019" name="Int. J. Syst. Evol. Microbiol.">
        <title>The Global Catalogue of Microorganisms (GCM) 10K type strain sequencing project: providing services to taxonomists for standard genome sequencing and annotation.</title>
        <authorList>
            <consortium name="The Broad Institute Genomics Platform"/>
            <consortium name="The Broad Institute Genome Sequencing Center for Infectious Disease"/>
            <person name="Wu L."/>
            <person name="Ma J."/>
        </authorList>
    </citation>
    <scope>NUCLEOTIDE SEQUENCE [LARGE SCALE GENOMIC DNA]</scope>
    <source>
        <strain evidence="7">JCM 18200</strain>
    </source>
</reference>
<protein>
    <submittedName>
        <fullName evidence="6">LysR substrate-binding domain-containing protein</fullName>
    </submittedName>
</protein>
<dbReference type="RefSeq" id="WP_345234857.1">
    <property type="nucleotide sequence ID" value="NZ_BAABIQ010000044.1"/>
</dbReference>
<evidence type="ECO:0000256" key="3">
    <source>
        <dbReference type="ARBA" id="ARBA00023125"/>
    </source>
</evidence>